<keyword evidence="4" id="KW-0472">Membrane</keyword>
<name>X0VS36_9ZZZZ</name>
<protein>
    <recommendedName>
        <fullName evidence="5">Lambda-carrageenase beta-propeller domain-containing protein</fullName>
    </recommendedName>
</protein>
<evidence type="ECO:0000256" key="3">
    <source>
        <dbReference type="ARBA" id="ARBA00022989"/>
    </source>
</evidence>
<keyword evidence="3" id="KW-1133">Transmembrane helix</keyword>
<dbReference type="GO" id="GO:0016020">
    <property type="term" value="C:membrane"/>
    <property type="evidence" value="ECO:0007669"/>
    <property type="project" value="UniProtKB-SubCell"/>
</dbReference>
<evidence type="ECO:0000256" key="4">
    <source>
        <dbReference type="ARBA" id="ARBA00023136"/>
    </source>
</evidence>
<evidence type="ECO:0000313" key="6">
    <source>
        <dbReference type="EMBL" id="GAG21025.1"/>
    </source>
</evidence>
<comment type="caution">
    <text evidence="6">The sequence shown here is derived from an EMBL/GenBank/DDBJ whole genome shotgun (WGS) entry which is preliminary data.</text>
</comment>
<dbReference type="EMBL" id="BARS01034331">
    <property type="protein sequence ID" value="GAG21025.1"/>
    <property type="molecule type" value="Genomic_DNA"/>
</dbReference>
<dbReference type="Gene3D" id="2.130.10.10">
    <property type="entry name" value="YVTN repeat-like/Quinoprotein amine dehydrogenase"/>
    <property type="match status" value="1"/>
</dbReference>
<evidence type="ECO:0000256" key="1">
    <source>
        <dbReference type="ARBA" id="ARBA00004167"/>
    </source>
</evidence>
<feature type="non-terminal residue" evidence="6">
    <location>
        <position position="1"/>
    </location>
</feature>
<keyword evidence="2" id="KW-0812">Transmembrane</keyword>
<dbReference type="SUPFAM" id="SSF69318">
    <property type="entry name" value="Integrin alpha N-terminal domain"/>
    <property type="match status" value="1"/>
</dbReference>
<evidence type="ECO:0000259" key="5">
    <source>
        <dbReference type="Pfam" id="PF25292"/>
    </source>
</evidence>
<dbReference type="InterPro" id="IPR057420">
    <property type="entry name" value="Beta-prop_CGLA"/>
</dbReference>
<comment type="subcellular location">
    <subcellularLocation>
        <location evidence="1">Membrane</location>
        <topology evidence="1">Single-pass membrane protein</topology>
    </subcellularLocation>
</comment>
<dbReference type="AlphaFoldDB" id="X0VS36"/>
<reference evidence="6" key="1">
    <citation type="journal article" date="2014" name="Front. Microbiol.">
        <title>High frequency of phylogenetically diverse reductive dehalogenase-homologous genes in deep subseafloor sedimentary metagenomes.</title>
        <authorList>
            <person name="Kawai M."/>
            <person name="Futagami T."/>
            <person name="Toyoda A."/>
            <person name="Takaki Y."/>
            <person name="Nishi S."/>
            <person name="Hori S."/>
            <person name="Arai W."/>
            <person name="Tsubouchi T."/>
            <person name="Morono Y."/>
            <person name="Uchiyama I."/>
            <person name="Ito T."/>
            <person name="Fujiyama A."/>
            <person name="Inagaki F."/>
            <person name="Takami H."/>
        </authorList>
    </citation>
    <scope>NUCLEOTIDE SEQUENCE</scope>
    <source>
        <strain evidence="6">Expedition CK06-06</strain>
    </source>
</reference>
<dbReference type="InterPro" id="IPR028994">
    <property type="entry name" value="Integrin_alpha_N"/>
</dbReference>
<dbReference type="PANTHER" id="PTHR21419">
    <property type="match status" value="1"/>
</dbReference>
<proteinExistence type="predicted"/>
<dbReference type="InterPro" id="IPR015943">
    <property type="entry name" value="WD40/YVTN_repeat-like_dom_sf"/>
</dbReference>
<feature type="non-terminal residue" evidence="6">
    <location>
        <position position="259"/>
    </location>
</feature>
<evidence type="ECO:0000256" key="2">
    <source>
        <dbReference type="ARBA" id="ARBA00022692"/>
    </source>
</evidence>
<dbReference type="InterPro" id="IPR045232">
    <property type="entry name" value="FAM234"/>
</dbReference>
<dbReference type="PANTHER" id="PTHR21419:SF23">
    <property type="entry name" value="PROTEIN DEFECTIVE IN EXINE FORMATION 1"/>
    <property type="match status" value="1"/>
</dbReference>
<sequence>NSPFDGRAEVAATTGLLDAPGGVYVLDSAGQLRWPFGVEASVLDTALGDVDADGQLELVIGEWGSFGDTIYLLGGDGSMWWKHQTDGSVEVVTIGDLDGDGRRKVIAGADDLYVLGSDGHLLWRYPTRGYVVDVAVGDLDDDDLRGVVAATAYPDSCISAFTAYGSLSWRHQMEASPTIVVTEDTDGDGGDEVLAGSLDGTVCLLDGEGRLLWQHRGEDPVSGLGLADVNADGVKEVAVAMGDHLSGGGVLVLDVGNGA</sequence>
<dbReference type="Pfam" id="PF25292">
    <property type="entry name" value="Beta-prop_CGLA"/>
    <property type="match status" value="1"/>
</dbReference>
<gene>
    <name evidence="6" type="ORF">S01H1_53045</name>
</gene>
<accession>X0VS36</accession>
<feature type="domain" description="Lambda-carrageenase beta-propeller" evidence="5">
    <location>
        <begin position="156"/>
        <end position="218"/>
    </location>
</feature>
<organism evidence="6">
    <name type="scientific">marine sediment metagenome</name>
    <dbReference type="NCBI Taxonomy" id="412755"/>
    <lineage>
        <taxon>unclassified sequences</taxon>
        <taxon>metagenomes</taxon>
        <taxon>ecological metagenomes</taxon>
    </lineage>
</organism>